<dbReference type="EMBL" id="VYQE01000001">
    <property type="protein sequence ID" value="KAA9010649.1"/>
    <property type="molecule type" value="Genomic_DNA"/>
</dbReference>
<dbReference type="InterPro" id="IPR050114">
    <property type="entry name" value="UPF0173_UPF0282_UlaG_hydrolase"/>
</dbReference>
<feature type="signal peptide" evidence="1">
    <location>
        <begin position="1"/>
        <end position="28"/>
    </location>
</feature>
<dbReference type="InterPro" id="IPR036866">
    <property type="entry name" value="RibonucZ/Hydroxyglut_hydro"/>
</dbReference>
<evidence type="ECO:0000256" key="1">
    <source>
        <dbReference type="SAM" id="SignalP"/>
    </source>
</evidence>
<dbReference type="InterPro" id="IPR006311">
    <property type="entry name" value="TAT_signal"/>
</dbReference>
<feature type="chain" id="PRO_5023808844" evidence="1">
    <location>
        <begin position="29"/>
        <end position="261"/>
    </location>
</feature>
<gene>
    <name evidence="2" type="ORF">F3S47_05275</name>
</gene>
<name>A0A5J5GQJ7_9RHOB</name>
<dbReference type="PROSITE" id="PS51318">
    <property type="entry name" value="TAT"/>
    <property type="match status" value="1"/>
</dbReference>
<comment type="caution">
    <text evidence="2">The sequence shown here is derived from an EMBL/GenBank/DDBJ whole genome shotgun (WGS) entry which is preliminary data.</text>
</comment>
<sequence>MTQTRRSFLVTAAASAGAVTVLPYAAHAAAHTGNTFETESGQITVHPISHASFVMETPAGTIYTDPVGDAEQYADLPAPDLILITHEHGDHYNAETLSALMGEETHLITNPAVADMLPEDLAEGAETLANGDSTTWNEVEIDAIPAHNLTEDRMNYHPPGRDNGYVLSIDGFRTYISGDTEPVEEMLALENIDLAFLCMNLPYTQTAQQAAEAVQQFQPTYVYPYHYRGGDGGTQDPEEFAELVGDASEVRIGDWYEPDVI</sequence>
<keyword evidence="3" id="KW-1185">Reference proteome</keyword>
<dbReference type="AlphaFoldDB" id="A0A5J5GQJ7"/>
<accession>A0A5J5GQJ7</accession>
<evidence type="ECO:0000313" key="3">
    <source>
        <dbReference type="Proteomes" id="UP000326554"/>
    </source>
</evidence>
<protein>
    <submittedName>
        <fullName evidence="2">MBL fold metallo-hydrolase</fullName>
    </submittedName>
</protein>
<dbReference type="Gene3D" id="3.60.15.10">
    <property type="entry name" value="Ribonuclease Z/Hydroxyacylglutathione hydrolase-like"/>
    <property type="match status" value="1"/>
</dbReference>
<dbReference type="Pfam" id="PF13483">
    <property type="entry name" value="Lactamase_B_3"/>
    <property type="match status" value="1"/>
</dbReference>
<dbReference type="PANTHER" id="PTHR43546">
    <property type="entry name" value="UPF0173 METAL-DEPENDENT HYDROLASE MJ1163-RELATED"/>
    <property type="match status" value="1"/>
</dbReference>
<dbReference type="SUPFAM" id="SSF56281">
    <property type="entry name" value="Metallo-hydrolase/oxidoreductase"/>
    <property type="match status" value="1"/>
</dbReference>
<proteinExistence type="predicted"/>
<evidence type="ECO:0000313" key="2">
    <source>
        <dbReference type="EMBL" id="KAA9010649.1"/>
    </source>
</evidence>
<keyword evidence="2" id="KW-0378">Hydrolase</keyword>
<reference evidence="2 3" key="1">
    <citation type="submission" date="2019-09" db="EMBL/GenBank/DDBJ databases">
        <authorList>
            <person name="Park J.-S."/>
            <person name="Choi H.-J."/>
        </authorList>
    </citation>
    <scope>NUCLEOTIDE SEQUENCE [LARGE SCALE GENOMIC DNA]</scope>
    <source>
        <strain evidence="2 3">176SS1-4</strain>
    </source>
</reference>
<dbReference type="RefSeq" id="WP_150444134.1">
    <property type="nucleotide sequence ID" value="NZ_VYQE01000001.1"/>
</dbReference>
<dbReference type="GO" id="GO:0016787">
    <property type="term" value="F:hydrolase activity"/>
    <property type="evidence" value="ECO:0007669"/>
    <property type="project" value="UniProtKB-KW"/>
</dbReference>
<dbReference type="Proteomes" id="UP000326554">
    <property type="component" value="Unassembled WGS sequence"/>
</dbReference>
<keyword evidence="1" id="KW-0732">Signal</keyword>
<dbReference type="PANTHER" id="PTHR43546:SF3">
    <property type="entry name" value="UPF0173 METAL-DEPENDENT HYDROLASE MJ1163"/>
    <property type="match status" value="1"/>
</dbReference>
<organism evidence="2 3">
    <name type="scientific">Histidinibacterium aquaticum</name>
    <dbReference type="NCBI Taxonomy" id="2613962"/>
    <lineage>
        <taxon>Bacteria</taxon>
        <taxon>Pseudomonadati</taxon>
        <taxon>Pseudomonadota</taxon>
        <taxon>Alphaproteobacteria</taxon>
        <taxon>Rhodobacterales</taxon>
        <taxon>Paracoccaceae</taxon>
        <taxon>Histidinibacterium</taxon>
    </lineage>
</organism>